<feature type="transmembrane region" description="Helical" evidence="1">
    <location>
        <begin position="23"/>
        <end position="41"/>
    </location>
</feature>
<evidence type="ECO:0000313" key="2">
    <source>
        <dbReference type="EMBL" id="RLJ68041.1"/>
    </source>
</evidence>
<accession>A0A497XJE7</accession>
<reference evidence="2 3" key="1">
    <citation type="submission" date="2018-10" db="EMBL/GenBank/DDBJ databases">
        <title>Genomic Encyclopedia of Type Strains, Phase IV (KMG-IV): sequencing the most valuable type-strain genomes for metagenomic binning, comparative biology and taxonomic classification.</title>
        <authorList>
            <person name="Goeker M."/>
        </authorList>
    </citation>
    <scope>NUCLEOTIDE SEQUENCE [LARGE SCALE GENOMIC DNA]</scope>
    <source>
        <strain evidence="2 3">DSM 26916</strain>
    </source>
</reference>
<proteinExistence type="predicted"/>
<dbReference type="Proteomes" id="UP000268908">
    <property type="component" value="Unassembled WGS sequence"/>
</dbReference>
<dbReference type="EMBL" id="RCCI01000004">
    <property type="protein sequence ID" value="RLJ68041.1"/>
    <property type="molecule type" value="Genomic_DNA"/>
</dbReference>
<keyword evidence="1" id="KW-0472">Membrane</keyword>
<name>A0A497XJE7_9PROT</name>
<gene>
    <name evidence="2" type="ORF">DFR35_0595</name>
</gene>
<dbReference type="RefSeq" id="WP_275540513.1">
    <property type="nucleotide sequence ID" value="NZ_BHVV01000001.1"/>
</dbReference>
<comment type="caution">
    <text evidence="2">The sequence shown here is derived from an EMBL/GenBank/DDBJ whole genome shotgun (WGS) entry which is preliminary data.</text>
</comment>
<evidence type="ECO:0000256" key="1">
    <source>
        <dbReference type="SAM" id="Phobius"/>
    </source>
</evidence>
<organism evidence="2 3">
    <name type="scientific">Sulfurisoma sediminicola</name>
    <dbReference type="NCBI Taxonomy" id="1381557"/>
    <lineage>
        <taxon>Bacteria</taxon>
        <taxon>Pseudomonadati</taxon>
        <taxon>Pseudomonadota</taxon>
        <taxon>Betaproteobacteria</taxon>
        <taxon>Nitrosomonadales</taxon>
        <taxon>Sterolibacteriaceae</taxon>
        <taxon>Sulfurisoma</taxon>
    </lineage>
</organism>
<sequence>MSEQKFERGTSLSIFVSDRKEDLGSLVFALIIALGIVLVVGK</sequence>
<keyword evidence="1" id="KW-0812">Transmembrane</keyword>
<dbReference type="AlphaFoldDB" id="A0A497XJE7"/>
<evidence type="ECO:0000313" key="3">
    <source>
        <dbReference type="Proteomes" id="UP000268908"/>
    </source>
</evidence>
<keyword evidence="3" id="KW-1185">Reference proteome</keyword>
<protein>
    <submittedName>
        <fullName evidence="2">Uncharacterized protein</fullName>
    </submittedName>
</protein>
<keyword evidence="1" id="KW-1133">Transmembrane helix</keyword>